<comment type="caution">
    <text evidence="1">The sequence shown here is derived from an EMBL/GenBank/DDBJ whole genome shotgun (WGS) entry which is preliminary data.</text>
</comment>
<evidence type="ECO:0000313" key="2">
    <source>
        <dbReference type="Proteomes" id="UP000287519"/>
    </source>
</evidence>
<protein>
    <submittedName>
        <fullName evidence="1">Uncharacterized protein</fullName>
    </submittedName>
</protein>
<dbReference type="AlphaFoldDB" id="A0A402CBH1"/>
<keyword evidence="2" id="KW-1185">Reference proteome</keyword>
<evidence type="ECO:0000313" key="1">
    <source>
        <dbReference type="EMBL" id="GCE40938.1"/>
    </source>
</evidence>
<dbReference type="Proteomes" id="UP000287519">
    <property type="component" value="Unassembled WGS sequence"/>
</dbReference>
<gene>
    <name evidence="1" type="ORF">Rhow_004581</name>
</gene>
<reference evidence="1 2" key="1">
    <citation type="submission" date="2018-11" db="EMBL/GenBank/DDBJ databases">
        <title>Microbial catabolism of amino acid.</title>
        <authorList>
            <person name="Hibi M."/>
            <person name="Ogawa J."/>
        </authorList>
    </citation>
    <scope>NUCLEOTIDE SEQUENCE [LARGE SCALE GENOMIC DNA]</scope>
    <source>
        <strain evidence="1 2">C31-06</strain>
    </source>
</reference>
<organism evidence="1 2">
    <name type="scientific">Rhodococcus wratislaviensis</name>
    <name type="common">Tsukamurella wratislaviensis</name>
    <dbReference type="NCBI Taxonomy" id="44752"/>
    <lineage>
        <taxon>Bacteria</taxon>
        <taxon>Bacillati</taxon>
        <taxon>Actinomycetota</taxon>
        <taxon>Actinomycetes</taxon>
        <taxon>Mycobacteriales</taxon>
        <taxon>Nocardiaceae</taxon>
        <taxon>Rhodococcus</taxon>
    </lineage>
</organism>
<dbReference type="EMBL" id="BHYM01000038">
    <property type="protein sequence ID" value="GCE40938.1"/>
    <property type="molecule type" value="Genomic_DNA"/>
</dbReference>
<proteinExistence type="predicted"/>
<sequence>MSSIRAHHVWKERLRSVDDSPEVHVDHLLVVLEGRGEYIPGEKYASVVDQSINAAEPRSNIFCMGENRSSVGHIDHRRIEVSGSARAQVSSSGELRLRRVRQCQVCARLSELSS</sequence>
<name>A0A402CBH1_RHOWR</name>
<accession>A0A402CBH1</accession>